<comment type="caution">
    <text evidence="2">The sequence shown here is derived from an EMBL/GenBank/DDBJ whole genome shotgun (WGS) entry which is preliminary data.</text>
</comment>
<feature type="region of interest" description="Disordered" evidence="1">
    <location>
        <begin position="9"/>
        <end position="30"/>
    </location>
</feature>
<keyword evidence="3" id="KW-1185">Reference proteome</keyword>
<protein>
    <submittedName>
        <fullName evidence="2">Uncharacterized protein</fullName>
    </submittedName>
</protein>
<evidence type="ECO:0000256" key="1">
    <source>
        <dbReference type="SAM" id="MobiDB-lite"/>
    </source>
</evidence>
<name>A0A822Z252_NELNU</name>
<organism evidence="2 3">
    <name type="scientific">Nelumbo nucifera</name>
    <name type="common">Sacred lotus</name>
    <dbReference type="NCBI Taxonomy" id="4432"/>
    <lineage>
        <taxon>Eukaryota</taxon>
        <taxon>Viridiplantae</taxon>
        <taxon>Streptophyta</taxon>
        <taxon>Embryophyta</taxon>
        <taxon>Tracheophyta</taxon>
        <taxon>Spermatophyta</taxon>
        <taxon>Magnoliopsida</taxon>
        <taxon>Proteales</taxon>
        <taxon>Nelumbonaceae</taxon>
        <taxon>Nelumbo</taxon>
    </lineage>
</organism>
<dbReference type="Proteomes" id="UP000607653">
    <property type="component" value="Unassembled WGS sequence"/>
</dbReference>
<proteinExistence type="predicted"/>
<dbReference type="EMBL" id="DUZY01000004">
    <property type="protein sequence ID" value="DAD37761.1"/>
    <property type="molecule type" value="Genomic_DNA"/>
</dbReference>
<dbReference type="AlphaFoldDB" id="A0A822Z252"/>
<gene>
    <name evidence="2" type="ORF">HUJ06_008402</name>
</gene>
<feature type="compositionally biased region" description="Basic and acidic residues" evidence="1">
    <location>
        <begin position="11"/>
        <end position="30"/>
    </location>
</feature>
<reference evidence="2 3" key="1">
    <citation type="journal article" date="2020" name="Mol. Biol. Evol.">
        <title>Distinct Expression and Methylation Patterns for Genes with Different Fates following a Single Whole-Genome Duplication in Flowering Plants.</title>
        <authorList>
            <person name="Shi T."/>
            <person name="Rahmani R.S."/>
            <person name="Gugger P.F."/>
            <person name="Wang M."/>
            <person name="Li H."/>
            <person name="Zhang Y."/>
            <person name="Li Z."/>
            <person name="Wang Q."/>
            <person name="Van de Peer Y."/>
            <person name="Marchal K."/>
            <person name="Chen J."/>
        </authorList>
    </citation>
    <scope>NUCLEOTIDE SEQUENCE [LARGE SCALE GENOMIC DNA]</scope>
    <source>
        <tissue evidence="2">Leaf</tissue>
    </source>
</reference>
<evidence type="ECO:0000313" key="3">
    <source>
        <dbReference type="Proteomes" id="UP000607653"/>
    </source>
</evidence>
<sequence length="103" mass="11259">MLYFIALRKTKTSEREGSRSETGEMGSEERCQATESHWLCAKEAQPPLLKLLSRNLLTPQRSGPSFSVNCSVLGYSTSSSPSVDLNSTATRAKGSMKVKNRCG</sequence>
<accession>A0A822Z252</accession>
<evidence type="ECO:0000313" key="2">
    <source>
        <dbReference type="EMBL" id="DAD37761.1"/>
    </source>
</evidence>